<evidence type="ECO:0000259" key="1">
    <source>
        <dbReference type="Pfam" id="PF19572"/>
    </source>
</evidence>
<dbReference type="SUPFAM" id="SSF56935">
    <property type="entry name" value="Porins"/>
    <property type="match status" value="1"/>
</dbReference>
<dbReference type="NCBIfam" id="NF033709">
    <property type="entry name" value="PorV_fam"/>
    <property type="match status" value="1"/>
</dbReference>
<reference evidence="2" key="1">
    <citation type="submission" date="2018-05" db="EMBL/GenBank/DDBJ databases">
        <authorList>
            <person name="Lanie J.A."/>
            <person name="Ng W.-L."/>
            <person name="Kazmierczak K.M."/>
            <person name="Andrzejewski T.M."/>
            <person name="Davidsen T.M."/>
            <person name="Wayne K.J."/>
            <person name="Tettelin H."/>
            <person name="Glass J.I."/>
            <person name="Rusch D."/>
            <person name="Podicherti R."/>
            <person name="Tsui H.-C.T."/>
            <person name="Winkler M.E."/>
        </authorList>
    </citation>
    <scope>NUCLEOTIDE SEQUENCE</scope>
</reference>
<sequence>MKKQHTFNLIPVLILTLLCSFTIAQDDDDDLGTDKLAQTGMKFLSFSPDARAAALGDAITAKSGGASSLFYNPAGMARVEGMNVSFGQTQWIAEISYISGGFAYASNAGVLGISFMSVNYGDLQGTIRSSEESGYADNGTFSPTATALGLGYAFAPTDRFSVGLHIKIASEDLGVATVDAEGGTKKLDMSTPAYDFGLMYQMDWKNLMLAMSARNFSQSL</sequence>
<accession>A0A381YEN8</accession>
<dbReference type="Pfam" id="PF19572">
    <property type="entry name" value="PorV"/>
    <property type="match status" value="1"/>
</dbReference>
<dbReference type="InterPro" id="IPR045741">
    <property type="entry name" value="PorV"/>
</dbReference>
<dbReference type="AlphaFoldDB" id="A0A381YEN8"/>
<organism evidence="2">
    <name type="scientific">marine metagenome</name>
    <dbReference type="NCBI Taxonomy" id="408172"/>
    <lineage>
        <taxon>unclassified sequences</taxon>
        <taxon>metagenomes</taxon>
        <taxon>ecological metagenomes</taxon>
    </lineage>
</organism>
<proteinExistence type="predicted"/>
<evidence type="ECO:0000313" key="2">
    <source>
        <dbReference type="EMBL" id="SVA75465.1"/>
    </source>
</evidence>
<dbReference type="EMBL" id="UINC01018054">
    <property type="protein sequence ID" value="SVA75465.1"/>
    <property type="molecule type" value="Genomic_DNA"/>
</dbReference>
<dbReference type="Gene3D" id="2.40.160.60">
    <property type="entry name" value="Outer membrane protein transport protein (OMPP1/FadL/TodX)"/>
    <property type="match status" value="1"/>
</dbReference>
<feature type="non-terminal residue" evidence="2">
    <location>
        <position position="220"/>
    </location>
</feature>
<feature type="domain" description="Type IX secretion system protein PorV" evidence="1">
    <location>
        <begin position="36"/>
        <end position="183"/>
    </location>
</feature>
<gene>
    <name evidence="2" type="ORF">METZ01_LOCUS128319</name>
</gene>
<name>A0A381YEN8_9ZZZZ</name>
<protein>
    <recommendedName>
        <fullName evidence="1">Type IX secretion system protein PorV domain-containing protein</fullName>
    </recommendedName>
</protein>